<evidence type="ECO:0000256" key="11">
    <source>
        <dbReference type="SAM" id="MobiDB-lite"/>
    </source>
</evidence>
<comment type="similarity">
    <text evidence="2 10">Belongs to the DNA polymerase type-X family.</text>
</comment>
<keyword evidence="4 10" id="KW-0808">Transferase</keyword>
<dbReference type="InterPro" id="IPR029398">
    <property type="entry name" value="PolB_thumb"/>
</dbReference>
<evidence type="ECO:0000313" key="13">
    <source>
        <dbReference type="EMBL" id="KAF9784653.1"/>
    </source>
</evidence>
<dbReference type="Pfam" id="PF14792">
    <property type="entry name" value="DNA_pol_B_palm"/>
    <property type="match status" value="1"/>
</dbReference>
<feature type="region of interest" description="Disordered" evidence="11">
    <location>
        <begin position="60"/>
        <end position="113"/>
    </location>
</feature>
<keyword evidence="3" id="KW-0237">DNA synthesis</keyword>
<dbReference type="OrthoDB" id="205514at2759"/>
<dbReference type="InterPro" id="IPR002054">
    <property type="entry name" value="DNA-dir_DNA_pol_X"/>
</dbReference>
<dbReference type="PANTHER" id="PTHR11276:SF28">
    <property type="entry name" value="DNA POLYMERASE LAMBDA"/>
    <property type="match status" value="1"/>
</dbReference>
<accession>A0A9P6HDB3</accession>
<sequence>MSIPTVRWPWVLSGEKTVRKRPTIPGAPPPKPKPAAANEPLSKMDYFFYHAAFSERIEAGDNIPKRQSKPPVQKEITVEELDKWDMGISDKEVSTGGETSDEDEVSENKRRKTSANWDAIRARYAAVGMEYGKPVAKMSTEGLMFNPEDFKAKPVVQQKSKARGQDRSSVASGSSRSALKMVEGRDKLKSGVEDPLAEFYAEAKAHVEQNGRAGWCSEEVSEDSDAESALTTPGTSRKGKITTTSGWTCDNKPSANGPCPNQDVVDKLRELQGLHRAKPGAENSWIRSYAEARTIRGVGEKTALKIMEIINTGNLKRIGHENTEDVKANKLFQGVFGVGVKTAYMWYSAGARTLEDVLAGKGGIKLTLQQEIGIRYYDDINERMPRSEATAIFEQIKRIAIKIDPKLFVECMGSYRRGLDTCGDIDVIITRSGEDGKTHAGAAKKLWQACHARGIITDDLVMPDDWNDLELIYRGLCRKDTQSKRRRIDFLSVPWEARGAAQLYYTGDDIFNRSLRLKARKNGMALNQRGLYGGVVRDLNEPSKKTISGQLLASETEREILEILGVPWQEPHERVRANIV</sequence>
<dbReference type="GO" id="GO:0003887">
    <property type="term" value="F:DNA-directed DNA polymerase activity"/>
    <property type="evidence" value="ECO:0007669"/>
    <property type="project" value="UniProtKB-UniRule"/>
</dbReference>
<feature type="region of interest" description="Disordered" evidence="11">
    <location>
        <begin position="154"/>
        <end position="182"/>
    </location>
</feature>
<evidence type="ECO:0000256" key="3">
    <source>
        <dbReference type="ARBA" id="ARBA00022634"/>
    </source>
</evidence>
<feature type="region of interest" description="Disordered" evidence="11">
    <location>
        <begin position="17"/>
        <end position="38"/>
    </location>
</feature>
<keyword evidence="10" id="KW-0227">DNA damage</keyword>
<dbReference type="Pfam" id="PF10391">
    <property type="entry name" value="DNA_pol_lambd_f"/>
    <property type="match status" value="1"/>
</dbReference>
<dbReference type="InterPro" id="IPR028207">
    <property type="entry name" value="DNA_pol_B_palm_palm"/>
</dbReference>
<dbReference type="InterPro" id="IPR027421">
    <property type="entry name" value="DNA_pol_lamdba_lyase_dom_sf"/>
</dbReference>
<comment type="subcellular location">
    <subcellularLocation>
        <location evidence="1 10">Nucleus</location>
    </subcellularLocation>
</comment>
<dbReference type="Gene3D" id="1.10.150.20">
    <property type="entry name" value="5' to 3' exonuclease, C-terminal subdomain"/>
    <property type="match status" value="1"/>
</dbReference>
<dbReference type="Gene3D" id="3.30.460.10">
    <property type="entry name" value="Beta Polymerase, domain 2"/>
    <property type="match status" value="1"/>
</dbReference>
<dbReference type="EC" id="2.7.7.7" evidence="10"/>
<feature type="region of interest" description="Disordered" evidence="11">
    <location>
        <begin position="220"/>
        <end position="240"/>
    </location>
</feature>
<feature type="active site" description="Nucleophile; Schiff-base intermediate with DNA; for 5'-dRP lyase activity" evidence="9">
    <location>
        <position position="305"/>
    </location>
</feature>
<evidence type="ECO:0000256" key="1">
    <source>
        <dbReference type="ARBA" id="ARBA00004123"/>
    </source>
</evidence>
<comment type="caution">
    <text evidence="13">The sequence shown here is derived from an EMBL/GenBank/DDBJ whole genome shotgun (WGS) entry which is preliminary data.</text>
</comment>
<dbReference type="GO" id="GO:0003677">
    <property type="term" value="F:DNA binding"/>
    <property type="evidence" value="ECO:0007669"/>
    <property type="project" value="UniProtKB-UniRule"/>
</dbReference>
<dbReference type="InterPro" id="IPR043519">
    <property type="entry name" value="NT_sf"/>
</dbReference>
<dbReference type="PANTHER" id="PTHR11276">
    <property type="entry name" value="DNA POLYMERASE TYPE-X FAMILY MEMBER"/>
    <property type="match status" value="1"/>
</dbReference>
<evidence type="ECO:0000256" key="6">
    <source>
        <dbReference type="ARBA" id="ARBA00022705"/>
    </source>
</evidence>
<dbReference type="InterPro" id="IPR037160">
    <property type="entry name" value="DNA_Pol_thumb_sf"/>
</dbReference>
<dbReference type="EMBL" id="WIUZ02000008">
    <property type="protein sequence ID" value="KAF9784653.1"/>
    <property type="molecule type" value="Genomic_DNA"/>
</dbReference>
<dbReference type="InterPro" id="IPR018944">
    <property type="entry name" value="DNA_pol_lambd_fingers_domain"/>
</dbReference>
<reference evidence="13" key="2">
    <citation type="submission" date="2020-11" db="EMBL/GenBank/DDBJ databases">
        <authorList>
            <consortium name="DOE Joint Genome Institute"/>
            <person name="Kuo A."/>
            <person name="Miyauchi S."/>
            <person name="Kiss E."/>
            <person name="Drula E."/>
            <person name="Kohler A."/>
            <person name="Sanchez-Garcia M."/>
            <person name="Andreopoulos B."/>
            <person name="Barry K.W."/>
            <person name="Bonito G."/>
            <person name="Buee M."/>
            <person name="Carver A."/>
            <person name="Chen C."/>
            <person name="Cichocki N."/>
            <person name="Clum A."/>
            <person name="Culley D."/>
            <person name="Crous P.W."/>
            <person name="Fauchery L."/>
            <person name="Girlanda M."/>
            <person name="Hayes R."/>
            <person name="Keri Z."/>
            <person name="Labutti K."/>
            <person name="Lipzen A."/>
            <person name="Lombard V."/>
            <person name="Magnuson J."/>
            <person name="Maillard F."/>
            <person name="Morin E."/>
            <person name="Murat C."/>
            <person name="Nolan M."/>
            <person name="Ohm R."/>
            <person name="Pangilinan J."/>
            <person name="Pereira M."/>
            <person name="Perotto S."/>
            <person name="Peter M."/>
            <person name="Riley R."/>
            <person name="Sitrit Y."/>
            <person name="Stielow B."/>
            <person name="Szollosi G."/>
            <person name="Zifcakova L."/>
            <person name="Stursova M."/>
            <person name="Spatafora J.W."/>
            <person name="Tedersoo L."/>
            <person name="Vaario L.-M."/>
            <person name="Yamada A."/>
            <person name="Yan M."/>
            <person name="Wang P."/>
            <person name="Xu J."/>
            <person name="Bruns T."/>
            <person name="Baldrian P."/>
            <person name="Vilgalys R."/>
            <person name="Henrissat B."/>
            <person name="Grigoriev I.V."/>
            <person name="Hibbett D."/>
            <person name="Nagy L.G."/>
            <person name="Martin F.M."/>
        </authorList>
    </citation>
    <scope>NUCLEOTIDE SEQUENCE</scope>
    <source>
        <strain evidence="13">UH-Tt-Lm1</strain>
    </source>
</reference>
<proteinExistence type="inferred from homology"/>
<keyword evidence="8 10" id="KW-0539">Nucleus</keyword>
<dbReference type="Gene3D" id="3.30.210.10">
    <property type="entry name" value="DNA polymerase, thumb domain"/>
    <property type="match status" value="1"/>
</dbReference>
<dbReference type="AlphaFoldDB" id="A0A9P6HDB3"/>
<dbReference type="CDD" id="cd00141">
    <property type="entry name" value="NT_POLXc"/>
    <property type="match status" value="1"/>
</dbReference>
<dbReference type="PRINTS" id="PR00870">
    <property type="entry name" value="DNAPOLXBETA"/>
</dbReference>
<keyword evidence="10" id="KW-0234">DNA repair</keyword>
<evidence type="ECO:0000256" key="4">
    <source>
        <dbReference type="ARBA" id="ARBA00022679"/>
    </source>
</evidence>
<dbReference type="Proteomes" id="UP000736335">
    <property type="component" value="Unassembled WGS sequence"/>
</dbReference>
<dbReference type="Pfam" id="PF14791">
    <property type="entry name" value="DNA_pol_B_thumb"/>
    <property type="match status" value="1"/>
</dbReference>
<feature type="compositionally biased region" description="Polar residues" evidence="11">
    <location>
        <begin position="230"/>
        <end position="240"/>
    </location>
</feature>
<evidence type="ECO:0000256" key="8">
    <source>
        <dbReference type="ARBA" id="ARBA00023242"/>
    </source>
</evidence>
<evidence type="ECO:0000256" key="9">
    <source>
        <dbReference type="PIRSR" id="PIRSR622312-50"/>
    </source>
</evidence>
<feature type="compositionally biased region" description="Low complexity" evidence="11">
    <location>
        <begin position="167"/>
        <end position="178"/>
    </location>
</feature>
<keyword evidence="10" id="KW-0239">DNA-directed DNA polymerase</keyword>
<dbReference type="GO" id="GO:0006303">
    <property type="term" value="P:double-strand break repair via nonhomologous end joining"/>
    <property type="evidence" value="ECO:0007669"/>
    <property type="project" value="TreeGrafter"/>
</dbReference>
<dbReference type="Gene3D" id="1.10.150.110">
    <property type="entry name" value="DNA polymerase beta, N-terminal domain-like"/>
    <property type="match status" value="1"/>
</dbReference>
<keyword evidence="7" id="KW-0479">Metal-binding</keyword>
<evidence type="ECO:0000256" key="7">
    <source>
        <dbReference type="ARBA" id="ARBA00022723"/>
    </source>
</evidence>
<comment type="function">
    <text evidence="10">DNA polymerase that functions in several pathways of DNA repair. Involved in base excision repair (BER) responsible for repair of lesions that give rise to abasic (AP) sites in DNA. Also contributes to DNA double-strand break repair by non-homologous end joining and homologous recombination. Has both template-dependent and template-independent (terminal transferase) DNA polymerase activities. Has also a 5'-deoxyribose-5-phosphate lyase (dRP lyase) activity.</text>
</comment>
<feature type="compositionally biased region" description="Basic and acidic residues" evidence="11">
    <location>
        <begin position="76"/>
        <end position="93"/>
    </location>
</feature>
<gene>
    <name evidence="13" type="ORF">BJ322DRAFT_858055</name>
</gene>
<dbReference type="SUPFAM" id="SSF81585">
    <property type="entry name" value="PsbU/PolX domain-like"/>
    <property type="match status" value="1"/>
</dbReference>
<feature type="domain" description="DNA-directed DNA polymerase X" evidence="12">
    <location>
        <begin position="259"/>
        <end position="575"/>
    </location>
</feature>
<reference evidence="13" key="1">
    <citation type="journal article" date="2020" name="Nat. Commun.">
        <title>Large-scale genome sequencing of mycorrhizal fungi provides insights into the early evolution of symbiotic traits.</title>
        <authorList>
            <person name="Miyauchi S."/>
            <person name="Kiss E."/>
            <person name="Kuo A."/>
            <person name="Drula E."/>
            <person name="Kohler A."/>
            <person name="Sanchez-Garcia M."/>
            <person name="Morin E."/>
            <person name="Andreopoulos B."/>
            <person name="Barry K.W."/>
            <person name="Bonito G."/>
            <person name="Buee M."/>
            <person name="Carver A."/>
            <person name="Chen C."/>
            <person name="Cichocki N."/>
            <person name="Clum A."/>
            <person name="Culley D."/>
            <person name="Crous P.W."/>
            <person name="Fauchery L."/>
            <person name="Girlanda M."/>
            <person name="Hayes R.D."/>
            <person name="Keri Z."/>
            <person name="LaButti K."/>
            <person name="Lipzen A."/>
            <person name="Lombard V."/>
            <person name="Magnuson J."/>
            <person name="Maillard F."/>
            <person name="Murat C."/>
            <person name="Nolan M."/>
            <person name="Ohm R.A."/>
            <person name="Pangilinan J."/>
            <person name="Pereira M.F."/>
            <person name="Perotto S."/>
            <person name="Peter M."/>
            <person name="Pfister S."/>
            <person name="Riley R."/>
            <person name="Sitrit Y."/>
            <person name="Stielow J.B."/>
            <person name="Szollosi G."/>
            <person name="Zifcakova L."/>
            <person name="Stursova M."/>
            <person name="Spatafora J.W."/>
            <person name="Tedersoo L."/>
            <person name="Vaario L.M."/>
            <person name="Yamada A."/>
            <person name="Yan M."/>
            <person name="Wang P."/>
            <person name="Xu J."/>
            <person name="Bruns T."/>
            <person name="Baldrian P."/>
            <person name="Vilgalys R."/>
            <person name="Dunand C."/>
            <person name="Henrissat B."/>
            <person name="Grigoriev I.V."/>
            <person name="Hibbett D."/>
            <person name="Nagy L.G."/>
            <person name="Martin F.M."/>
        </authorList>
    </citation>
    <scope>NUCLEOTIDE SEQUENCE</scope>
    <source>
        <strain evidence="13">UH-Tt-Lm1</strain>
    </source>
</reference>
<evidence type="ECO:0000256" key="5">
    <source>
        <dbReference type="ARBA" id="ARBA00022695"/>
    </source>
</evidence>
<dbReference type="SUPFAM" id="SSF47802">
    <property type="entry name" value="DNA polymerase beta, N-terminal domain-like"/>
    <property type="match status" value="1"/>
</dbReference>
<dbReference type="PRINTS" id="PR00869">
    <property type="entry name" value="DNAPOLX"/>
</dbReference>
<dbReference type="GO" id="GO:0005634">
    <property type="term" value="C:nucleus"/>
    <property type="evidence" value="ECO:0007669"/>
    <property type="project" value="UniProtKB-SubCell"/>
</dbReference>
<evidence type="ECO:0000256" key="2">
    <source>
        <dbReference type="ARBA" id="ARBA00008323"/>
    </source>
</evidence>
<evidence type="ECO:0000256" key="10">
    <source>
        <dbReference type="RuleBase" id="RU366014"/>
    </source>
</evidence>
<dbReference type="InterPro" id="IPR022312">
    <property type="entry name" value="DNA_pol_X"/>
</dbReference>
<dbReference type="SMART" id="SM00483">
    <property type="entry name" value="POLXc"/>
    <property type="match status" value="1"/>
</dbReference>
<keyword evidence="6" id="KW-0235">DNA replication</keyword>
<comment type="catalytic activity">
    <reaction evidence="10">
        <text>DNA(n) + a 2'-deoxyribonucleoside 5'-triphosphate = DNA(n+1) + diphosphate</text>
        <dbReference type="Rhea" id="RHEA:22508"/>
        <dbReference type="Rhea" id="RHEA-COMP:17339"/>
        <dbReference type="Rhea" id="RHEA-COMP:17340"/>
        <dbReference type="ChEBI" id="CHEBI:33019"/>
        <dbReference type="ChEBI" id="CHEBI:61560"/>
        <dbReference type="ChEBI" id="CHEBI:173112"/>
        <dbReference type="EC" id="2.7.7.7"/>
    </reaction>
</comment>
<evidence type="ECO:0000259" key="12">
    <source>
        <dbReference type="SMART" id="SM00483"/>
    </source>
</evidence>
<keyword evidence="14" id="KW-1185">Reference proteome</keyword>
<evidence type="ECO:0000313" key="14">
    <source>
        <dbReference type="Proteomes" id="UP000736335"/>
    </source>
</evidence>
<dbReference type="InterPro" id="IPR002008">
    <property type="entry name" value="DNA_pol_X_beta-like"/>
</dbReference>
<name>A0A9P6HDB3_9AGAM</name>
<organism evidence="13 14">
    <name type="scientific">Thelephora terrestris</name>
    <dbReference type="NCBI Taxonomy" id="56493"/>
    <lineage>
        <taxon>Eukaryota</taxon>
        <taxon>Fungi</taxon>
        <taxon>Dikarya</taxon>
        <taxon>Basidiomycota</taxon>
        <taxon>Agaricomycotina</taxon>
        <taxon>Agaricomycetes</taxon>
        <taxon>Thelephorales</taxon>
        <taxon>Thelephoraceae</taxon>
        <taxon>Thelephora</taxon>
    </lineage>
</organism>
<dbReference type="SUPFAM" id="SSF81301">
    <property type="entry name" value="Nucleotidyltransferase"/>
    <property type="match status" value="1"/>
</dbReference>
<keyword evidence="5 10" id="KW-0548">Nucleotidyltransferase</keyword>
<dbReference type="FunFam" id="1.10.150.20:FF:000010">
    <property type="entry name" value="DNA polymerase lambda"/>
    <property type="match status" value="1"/>
</dbReference>
<protein>
    <recommendedName>
        <fullName evidence="10">DNA polymerase</fullName>
        <ecNumber evidence="10">2.7.7.7</ecNumber>
    </recommendedName>
</protein>
<dbReference type="GO" id="GO:0046872">
    <property type="term" value="F:metal ion binding"/>
    <property type="evidence" value="ECO:0007669"/>
    <property type="project" value="UniProtKB-UniRule"/>
</dbReference>